<dbReference type="InterPro" id="IPR036390">
    <property type="entry name" value="WH_DNA-bd_sf"/>
</dbReference>
<dbReference type="Pfam" id="PF01582">
    <property type="entry name" value="TIR"/>
    <property type="match status" value="3"/>
</dbReference>
<dbReference type="SMART" id="SM00255">
    <property type="entry name" value="TIR"/>
    <property type="match status" value="3"/>
</dbReference>
<keyword evidence="2" id="KW-0677">Repeat</keyword>
<dbReference type="InterPro" id="IPR003593">
    <property type="entry name" value="AAA+_ATPase"/>
</dbReference>
<dbReference type="EnsemblPlants" id="KRH55626">
    <property type="protein sequence ID" value="KRH55626"/>
    <property type="gene ID" value="GLYMA_06G267400"/>
</dbReference>
<dbReference type="Proteomes" id="UP000008827">
    <property type="component" value="Chromosome 6"/>
</dbReference>
<evidence type="ECO:0000313" key="7">
    <source>
        <dbReference type="EnsemblPlants" id="KRH55627"/>
    </source>
</evidence>
<dbReference type="EMBL" id="CM000839">
    <property type="protein sequence ID" value="KRH55626.1"/>
    <property type="molecule type" value="Genomic_DNA"/>
</dbReference>
<sequence length="1238" mass="141915">MAATTRSLASYDVFLSFSGLDTLYGFTGNLYNALYDRGIYTFIDDQERSRGDEIAPALSKAIQESRIAITVLSENYAFSSFRLNELVTILDCKSEGLLVIPVFYNVDPSDVRHQKGSYGEAMTYHQKRFKANKEKLQKWRMALHQVADLSGYHFKDGDSYEYKFIGSIVEEVSRKISRPSLVGLESQVTEVMKLLDVGSHDVVHIIGIHGMGGSGKTTLAREVYNLIALHFDESCFLQNVREESNKHGLRHLQSILLLELLGEKNITLTSWREGASMIRHRLRQKKVLLILDDVDKHKQLRAMVGRSGWFGAGSRVIITTRDKHLLKYHGVERTYEVEVLNHNTALQLLTWNAFKREKIDPSYEDVESALEHYKRSPGNEIILEILKVSFDALGEEQKNALKHVPSSSSFTNDVFLSFRGEDTRYSFTGNLCRALHDSGIHTFVDDEELQRGDEITSELEKEIEDSRFFIIVLSQNYASSSFCLNVLAYILECVKRKRLLVLPIFYKVDPSNIGYHRGSFGEALANHEMKFKAKMDGLEHNMEKLEKWKMALHETANFSGYHFKQGDGYEYEFITRIVKLVSSKIEQDPFHVGDYPVGLESYSDAFNYDVFLSFRGSDTLHGFTGYLYEALHDSGIHTFIDEDLKRGEEITPAIVKAIEESRIAIIVLSINYASSSSCLDELATILDCLKRKRLLVLPVFYNVDHSQVRLQEGSYGEALVKHEESLKHSMEKLEKWKMALHQVANLSDIKIKHGARYEYDFIGEIVEWVSSKINPAHYPVGLRSKVLEVRKLLDVGRDDGVHMLGIHGIDGVGKSTLAREVYNKLISDHFDASCFIENVREKSKKHGLHHLQNILLSKILGEKDINLTSAQQVISMMQRHRLQQKKVLMVLDDVDRPEQLQAVTGKPAWFGPGSKVIITTQDKQLLTSYDINRTYEVKKLNKDDALQLLKWKAFKMHYFDPRYEELLNHAVTYASSLPLTLEILASNLFGKSVKEWKSTFHQFERSPNNPIEMILKVIFYSLKEKEKSVLLDIACCFKGYELTEVQDILHAHYGQCIKYYIDVLVDKSLVYISHGTEPCNDTITMHDLIAEEIVRQESMTKPGERRRLWSLEDVREVLGYNTATSKIEIICLDYPIFDEEEIVQWDGTAFQNMQNLKTLIIRNGNFSKGPEYLPNSLRVFEWWGYPSHCLPSDFHPKELAICKLPCSHISTTELTNLLTKFVNVKLLKFSSEKVSLKY</sequence>
<keyword evidence="1" id="KW-0433">Leucine-rich repeat</keyword>
<dbReference type="Gramene" id="KRH55626">
    <property type="protein sequence ID" value="KRH55626"/>
    <property type="gene ID" value="GLYMA_06G267400"/>
</dbReference>
<dbReference type="Pfam" id="PF23282">
    <property type="entry name" value="WHD_ROQ1"/>
    <property type="match status" value="1"/>
</dbReference>
<dbReference type="HOGENOM" id="CLU_255538_0_0_1"/>
<dbReference type="eggNOG" id="ENOG502SIP2">
    <property type="taxonomic scope" value="Eukaryota"/>
</dbReference>
<evidence type="ECO:0000256" key="2">
    <source>
        <dbReference type="ARBA" id="ARBA00022737"/>
    </source>
</evidence>
<dbReference type="InterPro" id="IPR058192">
    <property type="entry name" value="WHD_ROQ1-like"/>
</dbReference>
<dbReference type="PANTHER" id="PTHR11017:SF431">
    <property type="entry name" value="ADP-RIBOSYL CYCLASE_CYCLIC ADP-RIBOSE HYDROLASE"/>
    <property type="match status" value="1"/>
</dbReference>
<keyword evidence="8" id="KW-1185">Reference proteome</keyword>
<dbReference type="InterPro" id="IPR002182">
    <property type="entry name" value="NB-ARC"/>
</dbReference>
<evidence type="ECO:0000313" key="6">
    <source>
        <dbReference type="EMBL" id="KRH55626.1"/>
    </source>
</evidence>
<dbReference type="SUPFAM" id="SSF52540">
    <property type="entry name" value="P-loop containing nucleoside triphosphate hydrolases"/>
    <property type="match status" value="2"/>
</dbReference>
<reference evidence="6" key="3">
    <citation type="submission" date="2018-07" db="EMBL/GenBank/DDBJ databases">
        <title>WGS assembly of Glycine max.</title>
        <authorList>
            <person name="Schmutz J."/>
            <person name="Cannon S."/>
            <person name="Schlueter J."/>
            <person name="Ma J."/>
            <person name="Mitros T."/>
            <person name="Nelson W."/>
            <person name="Hyten D."/>
            <person name="Song Q."/>
            <person name="Thelen J."/>
            <person name="Cheng J."/>
            <person name="Xu D."/>
            <person name="Hellsten U."/>
            <person name="May G."/>
            <person name="Yu Y."/>
            <person name="Sakurai T."/>
            <person name="Umezawa T."/>
            <person name="Bhattacharyya M."/>
            <person name="Sandhu D."/>
            <person name="Valliyodan B."/>
            <person name="Lindquist E."/>
            <person name="Peto M."/>
            <person name="Grant D."/>
            <person name="Shu S."/>
            <person name="Goodstein D."/>
            <person name="Barry K."/>
            <person name="Futrell-Griggs M."/>
            <person name="Abernathy B."/>
            <person name="Du J."/>
            <person name="Tian Z."/>
            <person name="Zhu L."/>
            <person name="Gill N."/>
            <person name="Joshi T."/>
            <person name="Libault M."/>
            <person name="Sethuraman A."/>
            <person name="Zhang X."/>
            <person name="Shinozaki K."/>
            <person name="Nguyen H."/>
            <person name="Wing R."/>
            <person name="Cregan P."/>
            <person name="Specht J."/>
            <person name="Grimwood J."/>
            <person name="Rokhsar D."/>
            <person name="Stacey G."/>
            <person name="Shoemaker R."/>
            <person name="Jackson S."/>
        </authorList>
    </citation>
    <scope>NUCLEOTIDE SEQUENCE</scope>
    <source>
        <tissue evidence="6">Callus</tissue>
    </source>
</reference>
<proteinExistence type="predicted"/>
<dbReference type="PANTHER" id="PTHR11017">
    <property type="entry name" value="LEUCINE-RICH REPEAT-CONTAINING PROTEIN"/>
    <property type="match status" value="1"/>
</dbReference>
<dbReference type="Pfam" id="PF00931">
    <property type="entry name" value="NB-ARC"/>
    <property type="match status" value="2"/>
</dbReference>
<dbReference type="GO" id="GO:0006952">
    <property type="term" value="P:defense response"/>
    <property type="evidence" value="ECO:0007669"/>
    <property type="project" value="UniProtKB-KW"/>
</dbReference>
<dbReference type="AlphaFoldDB" id="K7KXM9"/>
<feature type="domain" description="TIR" evidence="5">
    <location>
        <begin position="9"/>
        <end position="176"/>
    </location>
</feature>
<name>K7KXM9_SOYBN</name>
<feature type="domain" description="TIR" evidence="5">
    <location>
        <begin position="410"/>
        <end position="585"/>
    </location>
</feature>
<dbReference type="STRING" id="3847.K7KXM9"/>
<dbReference type="GO" id="GO:0007165">
    <property type="term" value="P:signal transduction"/>
    <property type="evidence" value="ECO:0007669"/>
    <property type="project" value="InterPro"/>
</dbReference>
<dbReference type="Gene3D" id="3.40.50.10140">
    <property type="entry name" value="Toll/interleukin-1 receptor homology (TIR) domain"/>
    <property type="match status" value="3"/>
</dbReference>
<dbReference type="FunFam" id="3.40.50.10140:FF:000007">
    <property type="entry name" value="Disease resistance protein (TIR-NBS-LRR class)"/>
    <property type="match status" value="3"/>
</dbReference>
<dbReference type="Gene3D" id="1.10.8.430">
    <property type="entry name" value="Helical domain of apoptotic protease-activating factors"/>
    <property type="match status" value="1"/>
</dbReference>
<dbReference type="PROSITE" id="PS50104">
    <property type="entry name" value="TIR"/>
    <property type="match status" value="3"/>
</dbReference>
<dbReference type="SUPFAM" id="SSF52200">
    <property type="entry name" value="Toll/Interleukin receptor TIR domain"/>
    <property type="match status" value="3"/>
</dbReference>
<dbReference type="Gramene" id="KRH55627">
    <property type="protein sequence ID" value="KRH55627"/>
    <property type="gene ID" value="GLYMA_06G267400"/>
</dbReference>
<accession>K7KXM9</accession>
<evidence type="ECO:0000256" key="3">
    <source>
        <dbReference type="ARBA" id="ARBA00022821"/>
    </source>
</evidence>
<keyword evidence="3" id="KW-0611">Plant defense</keyword>
<evidence type="ECO:0000259" key="5">
    <source>
        <dbReference type="PROSITE" id="PS50104"/>
    </source>
</evidence>
<dbReference type="GO" id="GO:0043531">
    <property type="term" value="F:ADP binding"/>
    <property type="evidence" value="ECO:0007669"/>
    <property type="project" value="InterPro"/>
</dbReference>
<keyword evidence="4" id="KW-0520">NAD</keyword>
<dbReference type="FunCoup" id="K7KXM9">
    <property type="interactions" value="290"/>
</dbReference>
<dbReference type="OMA" id="FTYDALC"/>
<evidence type="ECO:0000313" key="8">
    <source>
        <dbReference type="Proteomes" id="UP000008827"/>
    </source>
</evidence>
<dbReference type="InterPro" id="IPR042197">
    <property type="entry name" value="Apaf_helical"/>
</dbReference>
<dbReference type="ExpressionAtlas" id="K7KXM9">
    <property type="expression patterns" value="baseline and differential"/>
</dbReference>
<reference evidence="6 7" key="1">
    <citation type="journal article" date="2010" name="Nature">
        <title>Genome sequence of the palaeopolyploid soybean.</title>
        <authorList>
            <person name="Schmutz J."/>
            <person name="Cannon S.B."/>
            <person name="Schlueter J."/>
            <person name="Ma J."/>
            <person name="Mitros T."/>
            <person name="Nelson W."/>
            <person name="Hyten D.L."/>
            <person name="Song Q."/>
            <person name="Thelen J.J."/>
            <person name="Cheng J."/>
            <person name="Xu D."/>
            <person name="Hellsten U."/>
            <person name="May G.D."/>
            <person name="Yu Y."/>
            <person name="Sakurai T."/>
            <person name="Umezawa T."/>
            <person name="Bhattacharyya M.K."/>
            <person name="Sandhu D."/>
            <person name="Valliyodan B."/>
            <person name="Lindquist E."/>
            <person name="Peto M."/>
            <person name="Grant D."/>
            <person name="Shu S."/>
            <person name="Goodstein D."/>
            <person name="Barry K."/>
            <person name="Futrell-Griggs M."/>
            <person name="Abernathy B."/>
            <person name="Du J."/>
            <person name="Tian Z."/>
            <person name="Zhu L."/>
            <person name="Gill N."/>
            <person name="Joshi T."/>
            <person name="Libault M."/>
            <person name="Sethuraman A."/>
            <person name="Zhang X.-C."/>
            <person name="Shinozaki K."/>
            <person name="Nguyen H.T."/>
            <person name="Wing R.A."/>
            <person name="Cregan P."/>
            <person name="Specht J."/>
            <person name="Grimwood J."/>
            <person name="Rokhsar D."/>
            <person name="Stacey G."/>
            <person name="Shoemaker R.C."/>
            <person name="Jackson S.A."/>
        </authorList>
    </citation>
    <scope>NUCLEOTIDE SEQUENCE [LARGE SCALE GENOMIC DNA]</scope>
    <source>
        <strain evidence="7">cv. Williams 82</strain>
        <tissue evidence="6">Callus</tissue>
    </source>
</reference>
<dbReference type="EnsemblPlants" id="KRH55627">
    <property type="protein sequence ID" value="KRH55627"/>
    <property type="gene ID" value="GLYMA_06G267400"/>
</dbReference>
<evidence type="ECO:0000256" key="4">
    <source>
        <dbReference type="ARBA" id="ARBA00023027"/>
    </source>
</evidence>
<evidence type="ECO:0000256" key="1">
    <source>
        <dbReference type="ARBA" id="ARBA00022614"/>
    </source>
</evidence>
<feature type="domain" description="TIR" evidence="5">
    <location>
        <begin position="606"/>
        <end position="773"/>
    </location>
</feature>
<dbReference type="SMR" id="K7KXM9"/>
<dbReference type="EMBL" id="CM000839">
    <property type="protein sequence ID" value="KRH55627.1"/>
    <property type="molecule type" value="Genomic_DNA"/>
</dbReference>
<organism evidence="7">
    <name type="scientific">Glycine max</name>
    <name type="common">Soybean</name>
    <name type="synonym">Glycine hispida</name>
    <dbReference type="NCBI Taxonomy" id="3847"/>
    <lineage>
        <taxon>Eukaryota</taxon>
        <taxon>Viridiplantae</taxon>
        <taxon>Streptophyta</taxon>
        <taxon>Embryophyta</taxon>
        <taxon>Tracheophyta</taxon>
        <taxon>Spermatophyta</taxon>
        <taxon>Magnoliopsida</taxon>
        <taxon>eudicotyledons</taxon>
        <taxon>Gunneridae</taxon>
        <taxon>Pentapetalae</taxon>
        <taxon>rosids</taxon>
        <taxon>fabids</taxon>
        <taxon>Fabales</taxon>
        <taxon>Fabaceae</taxon>
        <taxon>Papilionoideae</taxon>
        <taxon>50 kb inversion clade</taxon>
        <taxon>NPAAA clade</taxon>
        <taxon>indigoferoid/millettioid clade</taxon>
        <taxon>Phaseoleae</taxon>
        <taxon>Glycine</taxon>
        <taxon>Glycine subgen. Soja</taxon>
    </lineage>
</organism>
<dbReference type="InterPro" id="IPR000157">
    <property type="entry name" value="TIR_dom"/>
</dbReference>
<dbReference type="SUPFAM" id="SSF46785">
    <property type="entry name" value="Winged helix' DNA-binding domain"/>
    <property type="match status" value="1"/>
</dbReference>
<dbReference type="PRINTS" id="PR00364">
    <property type="entry name" value="DISEASERSIST"/>
</dbReference>
<gene>
    <name evidence="6" type="ORF">GLYMA_06G267400</name>
</gene>
<dbReference type="InterPro" id="IPR027417">
    <property type="entry name" value="P-loop_NTPase"/>
</dbReference>
<dbReference type="Gene3D" id="3.40.50.300">
    <property type="entry name" value="P-loop containing nucleotide triphosphate hydrolases"/>
    <property type="match status" value="2"/>
</dbReference>
<dbReference type="PaxDb" id="3847-GLYMA06G41714.2"/>
<reference evidence="7" key="2">
    <citation type="submission" date="2018-02" db="UniProtKB">
        <authorList>
            <consortium name="EnsemblPlants"/>
        </authorList>
    </citation>
    <scope>IDENTIFICATION</scope>
    <source>
        <strain evidence="7">Williams 82</strain>
    </source>
</reference>
<dbReference type="InterPro" id="IPR044974">
    <property type="entry name" value="Disease_R_plants"/>
</dbReference>
<dbReference type="InParanoid" id="K7KXM9"/>
<dbReference type="InterPro" id="IPR035897">
    <property type="entry name" value="Toll_tir_struct_dom_sf"/>
</dbReference>
<dbReference type="SMART" id="SM00382">
    <property type="entry name" value="AAA"/>
    <property type="match status" value="2"/>
</dbReference>
<protein>
    <recommendedName>
        <fullName evidence="5">TIR domain-containing protein</fullName>
    </recommendedName>
</protein>